<feature type="compositionally biased region" description="Basic and acidic residues" evidence="1">
    <location>
        <begin position="78"/>
        <end position="100"/>
    </location>
</feature>
<feature type="region of interest" description="Disordered" evidence="1">
    <location>
        <begin position="179"/>
        <end position="233"/>
    </location>
</feature>
<evidence type="ECO:0000256" key="1">
    <source>
        <dbReference type="SAM" id="MobiDB-lite"/>
    </source>
</evidence>
<accession>A0AAV0EB36</accession>
<protein>
    <submittedName>
        <fullName evidence="2">Uncharacterized protein</fullName>
    </submittedName>
</protein>
<sequence length="364" mass="41632">MTLTRAKMEGRMKEVERSQREMQARMEINLRKMQTNIATMVAIQASIADIQNRLQNRSKSRSHSSHRSHRNSHHQHTRHSEISERSEEHRLRRETGERSKNIRHLPLSDKLNPSPSLTSSQMESRTVSPSSQSRSVSSNFQSRKTSSPAICSCPRKTLLRRESSSSQIDSHFLPASSQVDYLSSQVTSSTRREEPLSQSKSKSPDSQQELVIQEQPSREDTHTYDNKELKEESSVKLETEAGAVAGFPIFSKYDLDQSDKFKLLQEKDRLYNGQIMFIHACSFGSRVLIAYEMGALKIKNISDDKAVLIKSQEPRHPRELFSENSYTGKRRYCPDSRGSRSQEDRVDYFLGAKRTGAITCFLTS</sequence>
<evidence type="ECO:0000313" key="3">
    <source>
        <dbReference type="Proteomes" id="UP001152523"/>
    </source>
</evidence>
<dbReference type="AlphaFoldDB" id="A0AAV0EB36"/>
<feature type="compositionally biased region" description="Polar residues" evidence="1">
    <location>
        <begin position="179"/>
        <end position="189"/>
    </location>
</feature>
<feature type="compositionally biased region" description="Basic and acidic residues" evidence="1">
    <location>
        <begin position="216"/>
        <end position="233"/>
    </location>
</feature>
<feature type="compositionally biased region" description="Basic residues" evidence="1">
    <location>
        <begin position="56"/>
        <end position="77"/>
    </location>
</feature>
<feature type="non-terminal residue" evidence="2">
    <location>
        <position position="364"/>
    </location>
</feature>
<feature type="compositionally biased region" description="Low complexity" evidence="1">
    <location>
        <begin position="197"/>
        <end position="208"/>
    </location>
</feature>
<organism evidence="2 3">
    <name type="scientific">Cuscuta epithymum</name>
    <dbReference type="NCBI Taxonomy" id="186058"/>
    <lineage>
        <taxon>Eukaryota</taxon>
        <taxon>Viridiplantae</taxon>
        <taxon>Streptophyta</taxon>
        <taxon>Embryophyta</taxon>
        <taxon>Tracheophyta</taxon>
        <taxon>Spermatophyta</taxon>
        <taxon>Magnoliopsida</taxon>
        <taxon>eudicotyledons</taxon>
        <taxon>Gunneridae</taxon>
        <taxon>Pentapetalae</taxon>
        <taxon>asterids</taxon>
        <taxon>lamiids</taxon>
        <taxon>Solanales</taxon>
        <taxon>Convolvulaceae</taxon>
        <taxon>Cuscuteae</taxon>
        <taxon>Cuscuta</taxon>
        <taxon>Cuscuta subgen. Cuscuta</taxon>
    </lineage>
</organism>
<gene>
    <name evidence="2" type="ORF">CEPIT_LOCUS23404</name>
</gene>
<feature type="compositionally biased region" description="Polar residues" evidence="1">
    <location>
        <begin position="111"/>
        <end position="123"/>
    </location>
</feature>
<dbReference type="Proteomes" id="UP001152523">
    <property type="component" value="Unassembled WGS sequence"/>
</dbReference>
<name>A0AAV0EB36_9ASTE</name>
<keyword evidence="3" id="KW-1185">Reference proteome</keyword>
<proteinExistence type="predicted"/>
<feature type="compositionally biased region" description="Low complexity" evidence="1">
    <location>
        <begin position="124"/>
        <end position="143"/>
    </location>
</feature>
<evidence type="ECO:0000313" key="2">
    <source>
        <dbReference type="EMBL" id="CAH9121046.1"/>
    </source>
</evidence>
<reference evidence="2" key="1">
    <citation type="submission" date="2022-07" db="EMBL/GenBank/DDBJ databases">
        <authorList>
            <person name="Macas J."/>
            <person name="Novak P."/>
            <person name="Neumann P."/>
        </authorList>
    </citation>
    <scope>NUCLEOTIDE SEQUENCE</scope>
</reference>
<comment type="caution">
    <text evidence="2">The sequence shown here is derived from an EMBL/GenBank/DDBJ whole genome shotgun (WGS) entry which is preliminary data.</text>
</comment>
<feature type="region of interest" description="Disordered" evidence="1">
    <location>
        <begin position="54"/>
        <end position="150"/>
    </location>
</feature>
<dbReference type="EMBL" id="CAMAPF010000919">
    <property type="protein sequence ID" value="CAH9121046.1"/>
    <property type="molecule type" value="Genomic_DNA"/>
</dbReference>